<reference evidence="1 2" key="1">
    <citation type="submission" date="2020-04" db="EMBL/GenBank/DDBJ databases">
        <title>Ramlibacter sp. G-1-2-2 isolated from soil.</title>
        <authorList>
            <person name="Dahal R.H."/>
        </authorList>
    </citation>
    <scope>NUCLEOTIDE SEQUENCE [LARGE SCALE GENOMIC DNA]</scope>
    <source>
        <strain evidence="1 2">G-1-2-2</strain>
    </source>
</reference>
<sequence>MVLVSCGGGGGGGAGETISVPTQAPLQTLQNARYVVRLVDSVTGQTISDSIKVTFVGAATLKAADSSGLNGKTITTSDGLVFVDAAFTAGAQDFSIQLADAGAKGWVATGTRIVGVAGLKGDQAVEIKMVNTNQAAAVNASDLPVAMAVAPGSATASGAFAAPVVLATASKAVTNAEGNAETIGTSSLAIPAGTVGRTAGGAAAAPGPLTVSNTYFGNANSDSLRAFPGGFAATVDVPAANAAVLNGSAADQGSFITAGFAQFNVTDSKGNAIKKFDQPLTVGIDLPKSTLDENGHPLTVGSQYPVWSYDDTNGKWVFEKMGTVAEKTPVDADNFTVQFQTQHLSSWNLDQYVNSCTASVNITGRPAADDRPLEIVLVGATGQRYGNITRATDSSLTLLRAPNIAATLTALDRGKVVGKVSVSSLCGGPVALPVTLAPIVGGTLKVESYEYCSDNSSHRRELPTLVSVSYAPNAAGVFTAWTSFYADQPSSTTTAAQGSIAGFPAGPVEVSVQNPRTGEWMVVIDGLSGDKGYVNEVGAGSPTVFTARFPMNCKSVTGGGGF</sequence>
<dbReference type="AlphaFoldDB" id="A0A848H2D9"/>
<accession>A0A848H2D9</accession>
<comment type="caution">
    <text evidence="1">The sequence shown here is derived from an EMBL/GenBank/DDBJ whole genome shotgun (WGS) entry which is preliminary data.</text>
</comment>
<keyword evidence="2" id="KW-1185">Reference proteome</keyword>
<evidence type="ECO:0000313" key="2">
    <source>
        <dbReference type="Proteomes" id="UP000541185"/>
    </source>
</evidence>
<dbReference type="Proteomes" id="UP000541185">
    <property type="component" value="Unassembled WGS sequence"/>
</dbReference>
<proteinExistence type="predicted"/>
<dbReference type="EMBL" id="JABBFX010000001">
    <property type="protein sequence ID" value="NML43741.1"/>
    <property type="molecule type" value="Genomic_DNA"/>
</dbReference>
<evidence type="ECO:0000313" key="1">
    <source>
        <dbReference type="EMBL" id="NML43741.1"/>
    </source>
</evidence>
<protein>
    <submittedName>
        <fullName evidence="1">Uncharacterized protein</fullName>
    </submittedName>
</protein>
<gene>
    <name evidence="1" type="ORF">HHL11_08270</name>
</gene>
<organism evidence="1 2">
    <name type="scientific">Ramlibacter agri</name>
    <dbReference type="NCBI Taxonomy" id="2728837"/>
    <lineage>
        <taxon>Bacteria</taxon>
        <taxon>Pseudomonadati</taxon>
        <taxon>Pseudomonadota</taxon>
        <taxon>Betaproteobacteria</taxon>
        <taxon>Burkholderiales</taxon>
        <taxon>Comamonadaceae</taxon>
        <taxon>Ramlibacter</taxon>
    </lineage>
</organism>
<name>A0A848H2D9_9BURK</name>